<dbReference type="InterPro" id="IPR027266">
    <property type="entry name" value="TrmE/GcvT-like"/>
</dbReference>
<dbReference type="EMBL" id="FNBJ01000011">
    <property type="protein sequence ID" value="SDF40505.1"/>
    <property type="molecule type" value="Genomic_DNA"/>
</dbReference>
<evidence type="ECO:0000256" key="5">
    <source>
        <dbReference type="ARBA" id="ARBA00031395"/>
    </source>
</evidence>
<dbReference type="InterPro" id="IPR006222">
    <property type="entry name" value="GCVT_N"/>
</dbReference>
<dbReference type="InterPro" id="IPR013977">
    <property type="entry name" value="GcvT_C"/>
</dbReference>
<protein>
    <recommendedName>
        <fullName evidence="2 7">Aminomethyltransferase</fullName>
        <ecNumber evidence="2 7">2.1.2.10</ecNumber>
    </recommendedName>
    <alternativeName>
        <fullName evidence="5 7">Glycine cleavage system T protein</fullName>
    </alternativeName>
</protein>
<dbReference type="Proteomes" id="UP000295758">
    <property type="component" value="Unassembled WGS sequence"/>
</dbReference>
<feature type="domain" description="Aminomethyltransferase C-terminal" evidence="10">
    <location>
        <begin position="280"/>
        <end position="357"/>
    </location>
</feature>
<comment type="function">
    <text evidence="7">The glycine cleavage system catalyzes the degradation of glycine.</text>
</comment>
<evidence type="ECO:0000256" key="2">
    <source>
        <dbReference type="ARBA" id="ARBA00012616"/>
    </source>
</evidence>
<dbReference type="FunFam" id="2.40.30.110:FF:000003">
    <property type="entry name" value="Aminomethyltransferase"/>
    <property type="match status" value="1"/>
</dbReference>
<proteinExistence type="inferred from homology"/>
<dbReference type="Proteomes" id="UP000199519">
    <property type="component" value="Unassembled WGS sequence"/>
</dbReference>
<accession>A0A1G6IL29</accession>
<organism evidence="11 20">
    <name type="scientific">Halanaerobium congolense</name>
    <dbReference type="NCBI Taxonomy" id="54121"/>
    <lineage>
        <taxon>Bacteria</taxon>
        <taxon>Bacillati</taxon>
        <taxon>Bacillota</taxon>
        <taxon>Clostridia</taxon>
        <taxon>Halanaerobiales</taxon>
        <taxon>Halanaerobiaceae</taxon>
        <taxon>Halanaerobium</taxon>
    </lineage>
</organism>
<evidence type="ECO:0000313" key="13">
    <source>
        <dbReference type="EMBL" id="SDI74362.1"/>
    </source>
</evidence>
<evidence type="ECO:0000256" key="3">
    <source>
        <dbReference type="ARBA" id="ARBA00022576"/>
    </source>
</evidence>
<dbReference type="InterPro" id="IPR029043">
    <property type="entry name" value="GcvT/YgfZ_C"/>
</dbReference>
<dbReference type="PIRSF" id="PIRSF006487">
    <property type="entry name" value="GcvT"/>
    <property type="match status" value="1"/>
</dbReference>
<dbReference type="InterPro" id="IPR022903">
    <property type="entry name" value="GcvT_bac"/>
</dbReference>
<reference evidence="15 19" key="3">
    <citation type="submission" date="2019-03" db="EMBL/GenBank/DDBJ databases">
        <title>Deep subsurface shale carbon reservoir microbial communities from Ohio and West Virginia, USA.</title>
        <authorList>
            <person name="Wrighton K."/>
        </authorList>
    </citation>
    <scope>NUCLEOTIDE SEQUENCE [LARGE SCALE GENOMIC DNA]</scope>
    <source>
        <strain evidence="15 19">UTICA-S4D12</strain>
    </source>
</reference>
<evidence type="ECO:0000259" key="10">
    <source>
        <dbReference type="Pfam" id="PF08669"/>
    </source>
</evidence>
<dbReference type="Proteomes" id="UP000198612">
    <property type="component" value="Unassembled WGS sequence"/>
</dbReference>
<dbReference type="Gene3D" id="3.30.1360.120">
    <property type="entry name" value="Probable tRNA modification gtpase trme, domain 1"/>
    <property type="match status" value="1"/>
</dbReference>
<dbReference type="EMBL" id="FMYT01000002">
    <property type="protein sequence ID" value="SDC07198.1"/>
    <property type="molecule type" value="Genomic_DNA"/>
</dbReference>
<dbReference type="NCBIfam" id="NF001567">
    <property type="entry name" value="PRK00389.1"/>
    <property type="match status" value="1"/>
</dbReference>
<dbReference type="InterPro" id="IPR028896">
    <property type="entry name" value="GcvT/YgfZ/DmdA"/>
</dbReference>
<dbReference type="Pfam" id="PF01571">
    <property type="entry name" value="GCV_T"/>
    <property type="match status" value="1"/>
</dbReference>
<feature type="binding site" evidence="8">
    <location>
        <position position="194"/>
    </location>
    <ligand>
        <name>substrate</name>
    </ligand>
</feature>
<dbReference type="Gene3D" id="3.30.70.1400">
    <property type="entry name" value="Aminomethyltransferase beta-barrel domains"/>
    <property type="match status" value="1"/>
</dbReference>
<dbReference type="GO" id="GO:0019464">
    <property type="term" value="P:glycine decarboxylation via glycine cleavage system"/>
    <property type="evidence" value="ECO:0007669"/>
    <property type="project" value="UniProtKB-UniRule"/>
</dbReference>
<evidence type="ECO:0000256" key="8">
    <source>
        <dbReference type="PIRSR" id="PIRSR006487-1"/>
    </source>
</evidence>
<dbReference type="EMBL" id="FOHG01000011">
    <property type="protein sequence ID" value="SES91979.1"/>
    <property type="molecule type" value="Genomic_DNA"/>
</dbReference>
<dbReference type="STRING" id="54121.SAMN04515653_11320"/>
<dbReference type="NCBIfam" id="TIGR00528">
    <property type="entry name" value="gcvT"/>
    <property type="match status" value="1"/>
</dbReference>
<dbReference type="PANTHER" id="PTHR43757:SF2">
    <property type="entry name" value="AMINOMETHYLTRANSFERASE, MITOCHONDRIAL"/>
    <property type="match status" value="1"/>
</dbReference>
<evidence type="ECO:0000313" key="19">
    <source>
        <dbReference type="Proteomes" id="UP000295758"/>
    </source>
</evidence>
<reference evidence="16 18" key="1">
    <citation type="submission" date="2016-10" db="EMBL/GenBank/DDBJ databases">
        <authorList>
            <person name="Varghese N."/>
            <person name="Submissions S."/>
        </authorList>
    </citation>
    <scope>NUCLEOTIDE SEQUENCE [LARGE SCALE GENOMIC DNA]</scope>
    <source>
        <strain evidence="11 20">WG10</strain>
        <strain evidence="12 18">WG2</strain>
        <strain evidence="14 16">WG5</strain>
    </source>
</reference>
<evidence type="ECO:0000259" key="9">
    <source>
        <dbReference type="Pfam" id="PF01571"/>
    </source>
</evidence>
<evidence type="ECO:0000256" key="7">
    <source>
        <dbReference type="HAMAP-Rule" id="MF_00259"/>
    </source>
</evidence>
<evidence type="ECO:0000313" key="18">
    <source>
        <dbReference type="Proteomes" id="UP000199519"/>
    </source>
</evidence>
<comment type="catalytic activity">
    <reaction evidence="6 7">
        <text>N(6)-[(R)-S(8)-aminomethyldihydrolipoyl]-L-lysyl-[protein] + (6S)-5,6,7,8-tetrahydrofolate = N(6)-[(R)-dihydrolipoyl]-L-lysyl-[protein] + (6R)-5,10-methylene-5,6,7,8-tetrahydrofolate + NH4(+)</text>
        <dbReference type="Rhea" id="RHEA:16945"/>
        <dbReference type="Rhea" id="RHEA-COMP:10475"/>
        <dbReference type="Rhea" id="RHEA-COMP:10492"/>
        <dbReference type="ChEBI" id="CHEBI:15636"/>
        <dbReference type="ChEBI" id="CHEBI:28938"/>
        <dbReference type="ChEBI" id="CHEBI:57453"/>
        <dbReference type="ChEBI" id="CHEBI:83100"/>
        <dbReference type="ChEBI" id="CHEBI:83143"/>
        <dbReference type="EC" id="2.1.2.10"/>
    </reaction>
</comment>
<dbReference type="OrthoDB" id="9774591at2"/>
<evidence type="ECO:0000256" key="6">
    <source>
        <dbReference type="ARBA" id="ARBA00047665"/>
    </source>
</evidence>
<comment type="similarity">
    <text evidence="1 7">Belongs to the GcvT family.</text>
</comment>
<dbReference type="GO" id="GO:0005829">
    <property type="term" value="C:cytosol"/>
    <property type="evidence" value="ECO:0007669"/>
    <property type="project" value="TreeGrafter"/>
</dbReference>
<evidence type="ECO:0000313" key="20">
    <source>
        <dbReference type="Proteomes" id="UP000324896"/>
    </source>
</evidence>
<dbReference type="InterPro" id="IPR006223">
    <property type="entry name" value="GcvT"/>
</dbReference>
<name>A0A1G6IL29_9FIRM</name>
<feature type="domain" description="GCVT N-terminal" evidence="9">
    <location>
        <begin position="7"/>
        <end position="261"/>
    </location>
</feature>
<dbReference type="Gene3D" id="2.40.30.110">
    <property type="entry name" value="Aminomethyltransferase beta-barrel domains"/>
    <property type="match status" value="1"/>
</dbReference>
<evidence type="ECO:0000313" key="16">
    <source>
        <dbReference type="Proteomes" id="UP000198612"/>
    </source>
</evidence>
<evidence type="ECO:0000313" key="17">
    <source>
        <dbReference type="Proteomes" id="UP000198945"/>
    </source>
</evidence>
<dbReference type="SUPFAM" id="SSF101790">
    <property type="entry name" value="Aminomethyltransferase beta-barrel domain"/>
    <property type="match status" value="1"/>
</dbReference>
<gene>
    <name evidence="7" type="primary">gcvT</name>
    <name evidence="15" type="ORF">BY453_10320</name>
    <name evidence="11" type="ORF">SAMN04488597_10220</name>
    <name evidence="12" type="ORF">SAMN04488598_11163</name>
    <name evidence="14" type="ORF">SAMN04515652_11164</name>
    <name evidence="13" type="ORF">SAMN04515654_11348</name>
</gene>
<dbReference type="Proteomes" id="UP000324896">
    <property type="component" value="Unassembled WGS sequence"/>
</dbReference>
<evidence type="ECO:0000313" key="11">
    <source>
        <dbReference type="EMBL" id="SDC07198.1"/>
    </source>
</evidence>
<evidence type="ECO:0000313" key="12">
    <source>
        <dbReference type="EMBL" id="SDF40505.1"/>
    </source>
</evidence>
<keyword evidence="18" id="KW-1185">Reference proteome</keyword>
<keyword evidence="11" id="KW-0489">Methyltransferase</keyword>
<evidence type="ECO:0000313" key="14">
    <source>
        <dbReference type="EMBL" id="SES91979.1"/>
    </source>
</evidence>
<dbReference type="GO" id="GO:0004047">
    <property type="term" value="F:aminomethyltransferase activity"/>
    <property type="evidence" value="ECO:0007669"/>
    <property type="project" value="UniProtKB-UniRule"/>
</dbReference>
<dbReference type="RefSeq" id="WP_073157971.1">
    <property type="nucleotide sequence ID" value="NZ_FMYT01000002.1"/>
</dbReference>
<dbReference type="EMBL" id="FNEH01000013">
    <property type="protein sequence ID" value="SDI74362.1"/>
    <property type="molecule type" value="Genomic_DNA"/>
</dbReference>
<dbReference type="GO" id="GO:0008168">
    <property type="term" value="F:methyltransferase activity"/>
    <property type="evidence" value="ECO:0007669"/>
    <property type="project" value="UniProtKB-KW"/>
</dbReference>
<keyword evidence="3 7" id="KW-0032">Aminotransferase</keyword>
<dbReference type="GO" id="GO:0005960">
    <property type="term" value="C:glycine cleavage complex"/>
    <property type="evidence" value="ECO:0007669"/>
    <property type="project" value="InterPro"/>
</dbReference>
<comment type="subunit">
    <text evidence="7">The glycine cleavage system is composed of four proteins: P, T, L and H.</text>
</comment>
<dbReference type="EC" id="2.1.2.10" evidence="2 7"/>
<dbReference type="EMBL" id="SOAA01000003">
    <property type="protein sequence ID" value="TDS33864.1"/>
    <property type="molecule type" value="Genomic_DNA"/>
</dbReference>
<dbReference type="Pfam" id="PF08669">
    <property type="entry name" value="GCV_T_C"/>
    <property type="match status" value="1"/>
</dbReference>
<dbReference type="GO" id="GO:0008483">
    <property type="term" value="F:transaminase activity"/>
    <property type="evidence" value="ECO:0007669"/>
    <property type="project" value="UniProtKB-KW"/>
</dbReference>
<dbReference type="HAMAP" id="MF_00259">
    <property type="entry name" value="GcvT"/>
    <property type="match status" value="1"/>
</dbReference>
<dbReference type="Gene3D" id="4.10.1250.10">
    <property type="entry name" value="Aminomethyltransferase fragment"/>
    <property type="match status" value="1"/>
</dbReference>
<evidence type="ECO:0000313" key="15">
    <source>
        <dbReference type="EMBL" id="TDS33864.1"/>
    </source>
</evidence>
<evidence type="ECO:0000256" key="4">
    <source>
        <dbReference type="ARBA" id="ARBA00022679"/>
    </source>
</evidence>
<evidence type="ECO:0000256" key="1">
    <source>
        <dbReference type="ARBA" id="ARBA00008609"/>
    </source>
</evidence>
<dbReference type="SUPFAM" id="SSF103025">
    <property type="entry name" value="Folate-binding domain"/>
    <property type="match status" value="1"/>
</dbReference>
<dbReference type="PANTHER" id="PTHR43757">
    <property type="entry name" value="AMINOMETHYLTRANSFERASE"/>
    <property type="match status" value="1"/>
</dbReference>
<dbReference type="AlphaFoldDB" id="A0A1G6IL29"/>
<sequence length="357" mass="40136">MKKTPLNQLHKDLGAKMTNFGGWEMPVEYTGIIEEHRAVRNQCGLFDISHMGEILVSGEKAFESLQRIITNDMEKLEESKIIYTPICNKNGGIIDDLLVYCLKDDEFLLVVNASNIKKDFDWVKENILDNTTVENLSDNYAMLALQGPESKKVLTQLTDIDLNLLEYYRFRKAKAAGIEMIISCTGYTGELGYELYFKPEEAENVWKQLMEAGFDFGIKACGLGARDTLRLEKMLALYGNDIDEETNPYEANMGWTVAINKGYFIGREKLINIKANCCSKKLTPLKITGRGVARHGYQVYAADKKIGEITSGSYSPSLKQGIALAYLKSEYTDPGTKIEIEVRKRRVAAEVIAGPFV</sequence>
<dbReference type="FunFam" id="3.30.70.1400:FF:000001">
    <property type="entry name" value="Aminomethyltransferase"/>
    <property type="match status" value="1"/>
</dbReference>
<keyword evidence="4 7" id="KW-0808">Transferase</keyword>
<reference evidence="13 17" key="2">
    <citation type="submission" date="2016-10" db="EMBL/GenBank/DDBJ databases">
        <authorList>
            <person name="de Groot N.N."/>
        </authorList>
    </citation>
    <scope>NUCLEOTIDE SEQUENCE [LARGE SCALE GENOMIC DNA]</scope>
    <source>
        <strain evidence="13 17">WG7</strain>
    </source>
</reference>
<dbReference type="GO" id="GO:0032259">
    <property type="term" value="P:methylation"/>
    <property type="evidence" value="ECO:0007669"/>
    <property type="project" value="UniProtKB-KW"/>
</dbReference>
<dbReference type="Proteomes" id="UP000198945">
    <property type="component" value="Unassembled WGS sequence"/>
</dbReference>